<evidence type="ECO:0000313" key="2">
    <source>
        <dbReference type="Proteomes" id="UP000054538"/>
    </source>
</evidence>
<dbReference type="InParanoid" id="A0A0D0D7C7"/>
<dbReference type="HOGENOM" id="CLU_007337_2_0_1"/>
<dbReference type="AlphaFoldDB" id="A0A0D0D7C7"/>
<sequence length="152" mass="17939">MPFSFSEDEIISDEDCDNIHAFNFLMTSKISWCSFNHMRWTFRHKFNLNSEFIIFHQMGILSGVKPVMHDCCPDSCIAYTEKYIHNQFCPFCKEARFHANGKPRHQYAYFPLIPRLKGYFQSLGMIKKMSYCASYHHQPGDIADVFDGDHYQ</sequence>
<reference evidence="2" key="2">
    <citation type="submission" date="2015-01" db="EMBL/GenBank/DDBJ databases">
        <title>Evolutionary Origins and Diversification of the Mycorrhizal Mutualists.</title>
        <authorList>
            <consortium name="DOE Joint Genome Institute"/>
            <consortium name="Mycorrhizal Genomics Consortium"/>
            <person name="Kohler A."/>
            <person name="Kuo A."/>
            <person name="Nagy L.G."/>
            <person name="Floudas D."/>
            <person name="Copeland A."/>
            <person name="Barry K.W."/>
            <person name="Cichocki N."/>
            <person name="Veneault-Fourrey C."/>
            <person name="LaButti K."/>
            <person name="Lindquist E.A."/>
            <person name="Lipzen A."/>
            <person name="Lundell T."/>
            <person name="Morin E."/>
            <person name="Murat C."/>
            <person name="Riley R."/>
            <person name="Ohm R."/>
            <person name="Sun H."/>
            <person name="Tunlid A."/>
            <person name="Henrissat B."/>
            <person name="Grigoriev I.V."/>
            <person name="Hibbett D.S."/>
            <person name="Martin F."/>
        </authorList>
    </citation>
    <scope>NUCLEOTIDE SEQUENCE [LARGE SCALE GENOMIC DNA]</scope>
    <source>
        <strain evidence="2">Ve08.2h10</strain>
    </source>
</reference>
<dbReference type="OrthoDB" id="3257409at2759"/>
<name>A0A0D0D7C7_9AGAM</name>
<dbReference type="EMBL" id="KN826238">
    <property type="protein sequence ID" value="KIK79591.1"/>
    <property type="molecule type" value="Genomic_DNA"/>
</dbReference>
<gene>
    <name evidence="1" type="ORF">PAXRUDRAFT_160931</name>
</gene>
<protein>
    <submittedName>
        <fullName evidence="1">Uncharacterized protein</fullName>
    </submittedName>
</protein>
<reference evidence="1 2" key="1">
    <citation type="submission" date="2014-04" db="EMBL/GenBank/DDBJ databases">
        <authorList>
            <consortium name="DOE Joint Genome Institute"/>
            <person name="Kuo A."/>
            <person name="Kohler A."/>
            <person name="Jargeat P."/>
            <person name="Nagy L.G."/>
            <person name="Floudas D."/>
            <person name="Copeland A."/>
            <person name="Barry K.W."/>
            <person name="Cichocki N."/>
            <person name="Veneault-Fourrey C."/>
            <person name="LaButti K."/>
            <person name="Lindquist E.A."/>
            <person name="Lipzen A."/>
            <person name="Lundell T."/>
            <person name="Morin E."/>
            <person name="Murat C."/>
            <person name="Sun H."/>
            <person name="Tunlid A."/>
            <person name="Henrissat B."/>
            <person name="Grigoriev I.V."/>
            <person name="Hibbett D.S."/>
            <person name="Martin F."/>
            <person name="Nordberg H.P."/>
            <person name="Cantor M.N."/>
            <person name="Hua S.X."/>
        </authorList>
    </citation>
    <scope>NUCLEOTIDE SEQUENCE [LARGE SCALE GENOMIC DNA]</scope>
    <source>
        <strain evidence="1 2">Ve08.2h10</strain>
    </source>
</reference>
<keyword evidence="2" id="KW-1185">Reference proteome</keyword>
<proteinExistence type="predicted"/>
<evidence type="ECO:0000313" key="1">
    <source>
        <dbReference type="EMBL" id="KIK79591.1"/>
    </source>
</evidence>
<accession>A0A0D0D7C7</accession>
<organism evidence="1 2">
    <name type="scientific">Paxillus rubicundulus Ve08.2h10</name>
    <dbReference type="NCBI Taxonomy" id="930991"/>
    <lineage>
        <taxon>Eukaryota</taxon>
        <taxon>Fungi</taxon>
        <taxon>Dikarya</taxon>
        <taxon>Basidiomycota</taxon>
        <taxon>Agaricomycotina</taxon>
        <taxon>Agaricomycetes</taxon>
        <taxon>Agaricomycetidae</taxon>
        <taxon>Boletales</taxon>
        <taxon>Paxilineae</taxon>
        <taxon>Paxillaceae</taxon>
        <taxon>Paxillus</taxon>
    </lineage>
</organism>
<dbReference type="Proteomes" id="UP000054538">
    <property type="component" value="Unassembled WGS sequence"/>
</dbReference>